<evidence type="ECO:0000256" key="2">
    <source>
        <dbReference type="ARBA" id="ARBA00022552"/>
    </source>
</evidence>
<dbReference type="PROSITE" id="PS00092">
    <property type="entry name" value="N6_MTASE"/>
    <property type="match status" value="1"/>
</dbReference>
<keyword evidence="2" id="KW-0698">rRNA processing</keyword>
<evidence type="ECO:0000256" key="4">
    <source>
        <dbReference type="ARBA" id="ARBA00022679"/>
    </source>
</evidence>
<dbReference type="InterPro" id="IPR007848">
    <property type="entry name" value="Small_mtfrase_dom"/>
</dbReference>
<dbReference type="GO" id="GO:0003676">
    <property type="term" value="F:nucleic acid binding"/>
    <property type="evidence" value="ECO:0007669"/>
    <property type="project" value="InterPro"/>
</dbReference>
<dbReference type="RefSeq" id="WP_094985996.1">
    <property type="nucleotide sequence ID" value="NZ_NHNI01000002.1"/>
</dbReference>
<organism evidence="7 8">
    <name type="scientific">Cellvibrio mixtus</name>
    <dbReference type="NCBI Taxonomy" id="39650"/>
    <lineage>
        <taxon>Bacteria</taxon>
        <taxon>Pseudomonadati</taxon>
        <taxon>Pseudomonadota</taxon>
        <taxon>Gammaproteobacteria</taxon>
        <taxon>Cellvibrionales</taxon>
        <taxon>Cellvibrionaceae</taxon>
        <taxon>Cellvibrio</taxon>
    </lineage>
</organism>
<evidence type="ECO:0000256" key="5">
    <source>
        <dbReference type="ARBA" id="ARBA00022691"/>
    </source>
</evidence>
<proteinExistence type="predicted"/>
<keyword evidence="8" id="KW-1185">Reference proteome</keyword>
<evidence type="ECO:0000259" key="6">
    <source>
        <dbReference type="Pfam" id="PF05175"/>
    </source>
</evidence>
<evidence type="ECO:0000256" key="1">
    <source>
        <dbReference type="ARBA" id="ARBA00022490"/>
    </source>
</evidence>
<evidence type="ECO:0000313" key="7">
    <source>
        <dbReference type="EMBL" id="OZY85071.1"/>
    </source>
</evidence>
<dbReference type="InterPro" id="IPR046977">
    <property type="entry name" value="RsmC/RlmG"/>
</dbReference>
<accession>A0A266Q6R2</accession>
<keyword evidence="3" id="KW-0489">Methyltransferase</keyword>
<dbReference type="CDD" id="cd02440">
    <property type="entry name" value="AdoMet_MTases"/>
    <property type="match status" value="1"/>
</dbReference>
<evidence type="ECO:0000256" key="3">
    <source>
        <dbReference type="ARBA" id="ARBA00022603"/>
    </source>
</evidence>
<keyword evidence="5" id="KW-0949">S-adenosyl-L-methionine</keyword>
<dbReference type="InterPro" id="IPR002052">
    <property type="entry name" value="DNA_methylase_N6_adenine_CS"/>
</dbReference>
<dbReference type="SUPFAM" id="SSF53335">
    <property type="entry name" value="S-adenosyl-L-methionine-dependent methyltransferases"/>
    <property type="match status" value="1"/>
</dbReference>
<dbReference type="GO" id="GO:0008757">
    <property type="term" value="F:S-adenosylmethionine-dependent methyltransferase activity"/>
    <property type="evidence" value="ECO:0007669"/>
    <property type="project" value="InterPro"/>
</dbReference>
<dbReference type="PANTHER" id="PTHR47816">
    <property type="entry name" value="RIBOSOMAL RNA SMALL SUBUNIT METHYLTRANSFERASE C"/>
    <property type="match status" value="1"/>
</dbReference>
<sequence length="361" mass="39401">MIDLALAAVAQQLTVMTQNTQGRILWCTDENTLNSLPPALSHQGLLLMTNRWDVAQEAIKQGFSSRFSDFDCSDIADASLDGFFYRISKEKPVVHHLLNEAWRCLKPGAPLVIAGYKNEGAKTYIEKITTLMGCEKQIEKNGASYSSIIYKQATYDPTQRIDDSDYTHLRPIAENTDLTLQSKPGLFGWNKIDAGSALLIEQIALGALGDLHPRSALDLGCGYGYLSLAAAQLSACQHIQRWILTDNNAAALTAAKENLQANGIVGEVLAADAGKQLGKKVDLLLCNPPFHQGFSVDGDLTDKFLKSAQQLLTPEGLALFVVNQFIPLERKAVGLFKEISLIANNGSFKVIRLSNKGCALY</sequence>
<dbReference type="GO" id="GO:0008170">
    <property type="term" value="F:N-methyltransferase activity"/>
    <property type="evidence" value="ECO:0007669"/>
    <property type="project" value="UniProtKB-ARBA"/>
</dbReference>
<dbReference type="EMBL" id="NHNI01000002">
    <property type="protein sequence ID" value="OZY85071.1"/>
    <property type="molecule type" value="Genomic_DNA"/>
</dbReference>
<reference evidence="8" key="1">
    <citation type="submission" date="2017-05" db="EMBL/GenBank/DDBJ databases">
        <authorList>
            <person name="Barney B.M."/>
        </authorList>
    </citation>
    <scope>NUCLEOTIDE SEQUENCE [LARGE SCALE GENOMIC DNA]</scope>
    <source>
        <strain evidence="8">PSBB022</strain>
    </source>
</reference>
<name>A0A266Q6R2_9GAMM</name>
<dbReference type="Proteomes" id="UP000216101">
    <property type="component" value="Unassembled WGS sequence"/>
</dbReference>
<dbReference type="Pfam" id="PF05175">
    <property type="entry name" value="MTS"/>
    <property type="match status" value="1"/>
</dbReference>
<protein>
    <recommendedName>
        <fullName evidence="6">Methyltransferase small domain-containing protein</fullName>
    </recommendedName>
</protein>
<feature type="domain" description="Methyltransferase small" evidence="6">
    <location>
        <begin position="178"/>
        <end position="351"/>
    </location>
</feature>
<keyword evidence="1" id="KW-0963">Cytoplasm</keyword>
<dbReference type="Gene3D" id="3.40.50.150">
    <property type="entry name" value="Vaccinia Virus protein VP39"/>
    <property type="match status" value="2"/>
</dbReference>
<gene>
    <name evidence="7" type="ORF">CBP51_18180</name>
</gene>
<dbReference type="GO" id="GO:0006364">
    <property type="term" value="P:rRNA processing"/>
    <property type="evidence" value="ECO:0007669"/>
    <property type="project" value="UniProtKB-KW"/>
</dbReference>
<dbReference type="GO" id="GO:0032259">
    <property type="term" value="P:methylation"/>
    <property type="evidence" value="ECO:0007669"/>
    <property type="project" value="UniProtKB-KW"/>
</dbReference>
<dbReference type="InterPro" id="IPR029063">
    <property type="entry name" value="SAM-dependent_MTases_sf"/>
</dbReference>
<keyword evidence="4" id="KW-0808">Transferase</keyword>
<evidence type="ECO:0000313" key="8">
    <source>
        <dbReference type="Proteomes" id="UP000216101"/>
    </source>
</evidence>
<comment type="caution">
    <text evidence="7">The sequence shown here is derived from an EMBL/GenBank/DDBJ whole genome shotgun (WGS) entry which is preliminary data.</text>
</comment>
<dbReference type="PANTHER" id="PTHR47816:SF4">
    <property type="entry name" value="RIBOSOMAL RNA SMALL SUBUNIT METHYLTRANSFERASE C"/>
    <property type="match status" value="1"/>
</dbReference>
<dbReference type="AlphaFoldDB" id="A0A266Q6R2"/>